<comment type="caution">
    <text evidence="3">The sequence shown here is derived from an EMBL/GenBank/DDBJ whole genome shotgun (WGS) entry which is preliminary data.</text>
</comment>
<accession>A0ABV7KX84</accession>
<reference evidence="4" key="1">
    <citation type="journal article" date="2019" name="Int. J. Syst. Evol. Microbiol.">
        <title>The Global Catalogue of Microorganisms (GCM) 10K type strain sequencing project: providing services to taxonomists for standard genome sequencing and annotation.</title>
        <authorList>
            <consortium name="The Broad Institute Genomics Platform"/>
            <consortium name="The Broad Institute Genome Sequencing Center for Infectious Disease"/>
            <person name="Wu L."/>
            <person name="Ma J."/>
        </authorList>
    </citation>
    <scope>NUCLEOTIDE SEQUENCE [LARGE SCALE GENOMIC DNA]</scope>
    <source>
        <strain evidence="4">KCTC 42964</strain>
    </source>
</reference>
<evidence type="ECO:0000313" key="4">
    <source>
        <dbReference type="Proteomes" id="UP001595528"/>
    </source>
</evidence>
<evidence type="ECO:0000313" key="3">
    <source>
        <dbReference type="EMBL" id="MFC3226990.1"/>
    </source>
</evidence>
<dbReference type="PROSITE" id="PS50830">
    <property type="entry name" value="TNASE_3"/>
    <property type="match status" value="1"/>
</dbReference>
<name>A0ABV7KX84_9PROT</name>
<keyword evidence="1" id="KW-0732">Signal</keyword>
<dbReference type="SMART" id="SM00318">
    <property type="entry name" value="SNc"/>
    <property type="match status" value="1"/>
</dbReference>
<dbReference type="EMBL" id="JBHRTR010000019">
    <property type="protein sequence ID" value="MFC3226990.1"/>
    <property type="molecule type" value="Genomic_DNA"/>
</dbReference>
<keyword evidence="4" id="KW-1185">Reference proteome</keyword>
<gene>
    <name evidence="3" type="ORF">ACFOGJ_07110</name>
</gene>
<evidence type="ECO:0000259" key="2">
    <source>
        <dbReference type="PROSITE" id="PS50830"/>
    </source>
</evidence>
<protein>
    <submittedName>
        <fullName evidence="3">Thermonuclease family protein</fullName>
    </submittedName>
</protein>
<dbReference type="Proteomes" id="UP001595528">
    <property type="component" value="Unassembled WGS sequence"/>
</dbReference>
<evidence type="ECO:0000256" key="1">
    <source>
        <dbReference type="SAM" id="SignalP"/>
    </source>
</evidence>
<proteinExistence type="predicted"/>
<dbReference type="InterPro" id="IPR035437">
    <property type="entry name" value="SNase_OB-fold_sf"/>
</dbReference>
<dbReference type="SUPFAM" id="SSF50199">
    <property type="entry name" value="Staphylococcal nuclease"/>
    <property type="match status" value="1"/>
</dbReference>
<organism evidence="3 4">
    <name type="scientific">Marinibaculum pumilum</name>
    <dbReference type="NCBI Taxonomy" id="1766165"/>
    <lineage>
        <taxon>Bacteria</taxon>
        <taxon>Pseudomonadati</taxon>
        <taxon>Pseudomonadota</taxon>
        <taxon>Alphaproteobacteria</taxon>
        <taxon>Rhodospirillales</taxon>
        <taxon>Rhodospirillaceae</taxon>
        <taxon>Marinibaculum</taxon>
    </lineage>
</organism>
<feature type="signal peptide" evidence="1">
    <location>
        <begin position="1"/>
        <end position="28"/>
    </location>
</feature>
<dbReference type="InterPro" id="IPR016071">
    <property type="entry name" value="Staphylococal_nuclease_OB-fold"/>
</dbReference>
<dbReference type="RefSeq" id="WP_379899151.1">
    <property type="nucleotide sequence ID" value="NZ_JBHRTR010000019.1"/>
</dbReference>
<sequence>MLPAAARATRPRFRICALLRAAVLGALAACGTALPAAANDSATAPAEDAALQQAAPLAALEPGAVLRLADGTALRLAFLRLPDVMTDLPASGDGAAIEVEAWRERAATALRDMLGGAPVRFRALAAAPDRYGALPAMVLAADGTPVQEALLSRGLARLDLAGLAAPEAETLRAAEAQARMRHLGLWNATPYRVRALAELWDWVGTYQVAVGRVHSAARVGDKFFVNFGPEYDSDVTVLFKGPVARRFRDEVAAGRRLEGCPVLVRGWIEFWNGPLVAASMPAQVEPLESCEGEAER</sequence>
<feature type="chain" id="PRO_5045180111" evidence="1">
    <location>
        <begin position="29"/>
        <end position="296"/>
    </location>
</feature>
<feature type="domain" description="TNase-like" evidence="2">
    <location>
        <begin position="59"/>
        <end position="188"/>
    </location>
</feature>
<dbReference type="Gene3D" id="2.40.50.90">
    <property type="match status" value="1"/>
</dbReference>
<dbReference type="Pfam" id="PF00565">
    <property type="entry name" value="SNase"/>
    <property type="match status" value="1"/>
</dbReference>